<evidence type="ECO:0000256" key="5">
    <source>
        <dbReference type="SAM" id="Phobius"/>
    </source>
</evidence>
<dbReference type="Gene3D" id="1.20.1440.100">
    <property type="entry name" value="SG protein - dephosphorylation function"/>
    <property type="match status" value="1"/>
</dbReference>
<accession>A0ABU7MFK7</accession>
<proteinExistence type="inferred from homology"/>
<evidence type="ECO:0000313" key="7">
    <source>
        <dbReference type="Proteomes" id="UP001347146"/>
    </source>
</evidence>
<keyword evidence="5" id="KW-1133">Transmembrane helix</keyword>
<dbReference type="PANTHER" id="PTHR43344">
    <property type="entry name" value="PHOSPHOSERINE PHOSPHATASE"/>
    <property type="match status" value="1"/>
</dbReference>
<dbReference type="Pfam" id="PF12710">
    <property type="entry name" value="HAD"/>
    <property type="match status" value="1"/>
</dbReference>
<evidence type="ECO:0000256" key="2">
    <source>
        <dbReference type="ARBA" id="ARBA00022723"/>
    </source>
</evidence>
<dbReference type="EMBL" id="JAZDUF010000004">
    <property type="protein sequence ID" value="MEE3851563.1"/>
    <property type="molecule type" value="Genomic_DNA"/>
</dbReference>
<keyword evidence="3 6" id="KW-0378">Hydrolase</keyword>
<feature type="transmembrane region" description="Helical" evidence="5">
    <location>
        <begin position="256"/>
        <end position="278"/>
    </location>
</feature>
<evidence type="ECO:0000256" key="1">
    <source>
        <dbReference type="ARBA" id="ARBA00009184"/>
    </source>
</evidence>
<evidence type="ECO:0000313" key="6">
    <source>
        <dbReference type="EMBL" id="MEE3851563.1"/>
    </source>
</evidence>
<reference evidence="6 7" key="1">
    <citation type="submission" date="2024-01" db="EMBL/GenBank/DDBJ databases">
        <title>Draft genome sequence of Gordonia sp. LSe1-13.</title>
        <authorList>
            <person name="Suphannarot A."/>
            <person name="Mingma R."/>
        </authorList>
    </citation>
    <scope>NUCLEOTIDE SEQUENCE [LARGE SCALE GENOMIC DNA]</scope>
    <source>
        <strain evidence="6 7">LSe1-13</strain>
    </source>
</reference>
<evidence type="ECO:0000256" key="3">
    <source>
        <dbReference type="ARBA" id="ARBA00022801"/>
    </source>
</evidence>
<protein>
    <submittedName>
        <fullName evidence="6">HAD-IB family hydrolase</fullName>
    </submittedName>
</protein>
<keyword evidence="4" id="KW-0460">Magnesium</keyword>
<dbReference type="SUPFAM" id="SSF56784">
    <property type="entry name" value="HAD-like"/>
    <property type="match status" value="1"/>
</dbReference>
<sequence>MTDTSSTDSRGPDSTTSSTARRRVAAFFDLDKTVIAKSSALAFTRPFFAEGLINRRSVLKSSYAQFLFLVTAADHDQVENLRRHVTEMCRGWDVEQVRSIVEETLDDVVNPLVFAEAAELIADHQARGHDVILVSASGREMVEPIGRMLGIDHVAASAMEVVDGHYTGNLEFYCYGTEKATAVTDLAETYGYDLASCFAYSDSITDLPMLEVVGHPNAVNPDRQLRRRAVEAGWPVLGFHRPVPLRARIPTPSSRMAAALALGAGVAAVSGVGVHSILQRRQRTRSA</sequence>
<keyword evidence="2" id="KW-0479">Metal-binding</keyword>
<dbReference type="InterPro" id="IPR006385">
    <property type="entry name" value="HAD_hydro_SerB1"/>
</dbReference>
<dbReference type="CDD" id="cd02612">
    <property type="entry name" value="HAD_PGPPase"/>
    <property type="match status" value="1"/>
</dbReference>
<gene>
    <name evidence="6" type="ORF">VZC37_14555</name>
</gene>
<dbReference type="NCBIfam" id="TIGR01488">
    <property type="entry name" value="HAD-SF-IB"/>
    <property type="match status" value="1"/>
</dbReference>
<dbReference type="PANTHER" id="PTHR43344:SF13">
    <property type="entry name" value="PHOSPHATASE RV3661-RELATED"/>
    <property type="match status" value="1"/>
</dbReference>
<evidence type="ECO:0000256" key="4">
    <source>
        <dbReference type="ARBA" id="ARBA00022842"/>
    </source>
</evidence>
<comment type="similarity">
    <text evidence="1">Belongs to the HAD-like hydrolase superfamily. SerB family.</text>
</comment>
<keyword evidence="5" id="KW-0812">Transmembrane</keyword>
<organism evidence="6 7">
    <name type="scientific">Gordonia sesuvii</name>
    <dbReference type="NCBI Taxonomy" id="3116777"/>
    <lineage>
        <taxon>Bacteria</taxon>
        <taxon>Bacillati</taxon>
        <taxon>Actinomycetota</taxon>
        <taxon>Actinomycetes</taxon>
        <taxon>Mycobacteriales</taxon>
        <taxon>Gordoniaceae</taxon>
        <taxon>Gordonia</taxon>
    </lineage>
</organism>
<dbReference type="InterPro" id="IPR050582">
    <property type="entry name" value="HAD-like_SerB"/>
</dbReference>
<dbReference type="InterPro" id="IPR023214">
    <property type="entry name" value="HAD_sf"/>
</dbReference>
<keyword evidence="5" id="KW-0472">Membrane</keyword>
<dbReference type="NCBIfam" id="TIGR01490">
    <property type="entry name" value="HAD-SF-IB-hyp1"/>
    <property type="match status" value="1"/>
</dbReference>
<comment type="caution">
    <text evidence="6">The sequence shown here is derived from an EMBL/GenBank/DDBJ whole genome shotgun (WGS) entry which is preliminary data.</text>
</comment>
<keyword evidence="7" id="KW-1185">Reference proteome</keyword>
<dbReference type="InterPro" id="IPR036412">
    <property type="entry name" value="HAD-like_sf"/>
</dbReference>
<name>A0ABU7MFK7_9ACTN</name>
<dbReference type="RefSeq" id="WP_330433294.1">
    <property type="nucleotide sequence ID" value="NZ_JAZDUF010000004.1"/>
</dbReference>
<dbReference type="Proteomes" id="UP001347146">
    <property type="component" value="Unassembled WGS sequence"/>
</dbReference>
<dbReference type="Gene3D" id="3.40.50.1000">
    <property type="entry name" value="HAD superfamily/HAD-like"/>
    <property type="match status" value="1"/>
</dbReference>
<dbReference type="GO" id="GO:0016787">
    <property type="term" value="F:hydrolase activity"/>
    <property type="evidence" value="ECO:0007669"/>
    <property type="project" value="UniProtKB-KW"/>
</dbReference>